<reference evidence="2 3" key="1">
    <citation type="journal article" date="2020" name="Arch. Microbiol.">
        <title>Bradyrhizobium uaiense sp. nov., a new highly efficient cowpea symbiont.</title>
        <authorList>
            <person name="Cabral Michel D."/>
            <person name="Azarias Guimaraes A."/>
            <person name="Martins da Costa E."/>
            <person name="Soares de Carvalho T."/>
            <person name="Balsanelli E."/>
            <person name="Willems A."/>
            <person name="Maltempi de Souza E."/>
            <person name="de Souza Moreira F.M."/>
        </authorList>
    </citation>
    <scope>NUCLEOTIDE SEQUENCE [LARGE SCALE GENOMIC DNA]</scope>
    <source>
        <strain evidence="2 3">UFLA 03-164</strain>
    </source>
</reference>
<dbReference type="RefSeq" id="WP_163160405.1">
    <property type="nucleotide sequence ID" value="NZ_VKHP01000201.1"/>
</dbReference>
<dbReference type="EMBL" id="VKHP01000201">
    <property type="protein sequence ID" value="NEV00865.1"/>
    <property type="molecule type" value="Genomic_DNA"/>
</dbReference>
<comment type="caution">
    <text evidence="2">The sequence shown here is derived from an EMBL/GenBank/DDBJ whole genome shotgun (WGS) entry which is preliminary data.</text>
</comment>
<feature type="region of interest" description="Disordered" evidence="1">
    <location>
        <begin position="1"/>
        <end position="36"/>
    </location>
</feature>
<organism evidence="2 3">
    <name type="scientific">Bradyrhizobium uaiense</name>
    <dbReference type="NCBI Taxonomy" id="2594946"/>
    <lineage>
        <taxon>Bacteria</taxon>
        <taxon>Pseudomonadati</taxon>
        <taxon>Pseudomonadota</taxon>
        <taxon>Alphaproteobacteria</taxon>
        <taxon>Hyphomicrobiales</taxon>
        <taxon>Nitrobacteraceae</taxon>
        <taxon>Bradyrhizobium</taxon>
    </lineage>
</organism>
<name>A0A6P1BRI7_9BRAD</name>
<proteinExistence type="predicted"/>
<feature type="compositionally biased region" description="Low complexity" evidence="1">
    <location>
        <begin position="7"/>
        <end position="24"/>
    </location>
</feature>
<protein>
    <submittedName>
        <fullName evidence="2">Uncharacterized protein</fullName>
    </submittedName>
</protein>
<dbReference type="AlphaFoldDB" id="A0A6P1BRI7"/>
<evidence type="ECO:0000313" key="2">
    <source>
        <dbReference type="EMBL" id="NEV00865.1"/>
    </source>
</evidence>
<accession>A0A6P1BRI7</accession>
<evidence type="ECO:0000256" key="1">
    <source>
        <dbReference type="SAM" id="MobiDB-lite"/>
    </source>
</evidence>
<sequence length="61" mass="6104">MKSLKLAGGRFDAASDAGASSAADLPRENSSAANADGAVQKLIENAATATTADEANFSDFI</sequence>
<gene>
    <name evidence="2" type="ORF">FNJ47_34985</name>
</gene>
<evidence type="ECO:0000313" key="3">
    <source>
        <dbReference type="Proteomes" id="UP000468531"/>
    </source>
</evidence>
<dbReference type="Proteomes" id="UP000468531">
    <property type="component" value="Unassembled WGS sequence"/>
</dbReference>
<keyword evidence="3" id="KW-1185">Reference proteome</keyword>